<name>A0A147BFK2_IXORI</name>
<sequence length="70" mass="7925">MRALIICTLLLLHGMMSLAQYGFPSSGAKNYQPKCRHPCTSYRQCPPGCRQCLKYANTEGPVCSKRNRFK</sequence>
<evidence type="ECO:0000313" key="2">
    <source>
        <dbReference type="EMBL" id="JAR89590.1"/>
    </source>
</evidence>
<feature type="signal peptide" evidence="1">
    <location>
        <begin position="1"/>
        <end position="19"/>
    </location>
</feature>
<reference evidence="2" key="1">
    <citation type="journal article" date="2018" name="PLoS Negl. Trop. Dis.">
        <title>Sialome diversity of ticks revealed by RNAseq of single tick salivary glands.</title>
        <authorList>
            <person name="Perner J."/>
            <person name="Kropackova S."/>
            <person name="Kopacek P."/>
            <person name="Ribeiro J.M."/>
        </authorList>
    </citation>
    <scope>NUCLEOTIDE SEQUENCE</scope>
    <source>
        <strain evidence="2">Siblings of single egg batch collected in Ceske Budejovice</strain>
        <tissue evidence="2">Salivary glands</tissue>
    </source>
</reference>
<dbReference type="EMBL" id="GEGO01005814">
    <property type="protein sequence ID" value="JAR89590.1"/>
    <property type="molecule type" value="Transcribed_RNA"/>
</dbReference>
<accession>A0A147BFK2</accession>
<organism evidence="2">
    <name type="scientific">Ixodes ricinus</name>
    <name type="common">Common tick</name>
    <name type="synonym">Acarus ricinus</name>
    <dbReference type="NCBI Taxonomy" id="34613"/>
    <lineage>
        <taxon>Eukaryota</taxon>
        <taxon>Metazoa</taxon>
        <taxon>Ecdysozoa</taxon>
        <taxon>Arthropoda</taxon>
        <taxon>Chelicerata</taxon>
        <taxon>Arachnida</taxon>
        <taxon>Acari</taxon>
        <taxon>Parasitiformes</taxon>
        <taxon>Ixodida</taxon>
        <taxon>Ixodoidea</taxon>
        <taxon>Ixodidae</taxon>
        <taxon>Ixodinae</taxon>
        <taxon>Ixodes</taxon>
    </lineage>
</organism>
<keyword evidence="1" id="KW-0732">Signal</keyword>
<protein>
    <submittedName>
        <fullName evidence="2">Putative 5.3 kDa protein</fullName>
    </submittedName>
</protein>
<proteinExistence type="predicted"/>
<dbReference type="AlphaFoldDB" id="A0A147BFK2"/>
<evidence type="ECO:0000256" key="1">
    <source>
        <dbReference type="SAM" id="SignalP"/>
    </source>
</evidence>
<feature type="chain" id="PRO_5007542194" evidence="1">
    <location>
        <begin position="20"/>
        <end position="70"/>
    </location>
</feature>